<feature type="transmembrane region" description="Helical" evidence="1">
    <location>
        <begin position="73"/>
        <end position="98"/>
    </location>
</feature>
<proteinExistence type="predicted"/>
<dbReference type="RefSeq" id="WP_068810713.1">
    <property type="nucleotide sequence ID" value="NZ_BMIY01000014.1"/>
</dbReference>
<evidence type="ECO:0000313" key="2">
    <source>
        <dbReference type="EMBL" id="GFZ83344.1"/>
    </source>
</evidence>
<protein>
    <submittedName>
        <fullName evidence="2">Uncharacterized protein</fullName>
    </submittedName>
</protein>
<comment type="caution">
    <text evidence="2">The sequence shown here is derived from an EMBL/GenBank/DDBJ whole genome shotgun (WGS) entry which is preliminary data.</text>
</comment>
<evidence type="ECO:0000313" key="3">
    <source>
        <dbReference type="Proteomes" id="UP000627715"/>
    </source>
</evidence>
<keyword evidence="1" id="KW-0472">Membrane</keyword>
<dbReference type="EMBL" id="BMIY01000014">
    <property type="protein sequence ID" value="GFZ83344.1"/>
    <property type="molecule type" value="Genomic_DNA"/>
</dbReference>
<feature type="transmembrane region" description="Helical" evidence="1">
    <location>
        <begin position="43"/>
        <end position="64"/>
    </location>
</feature>
<reference evidence="2" key="1">
    <citation type="journal article" date="2014" name="Int. J. Syst. Evol. Microbiol.">
        <title>Complete genome sequence of Corynebacterium casei LMG S-19264T (=DSM 44701T), isolated from a smear-ripened cheese.</title>
        <authorList>
            <consortium name="US DOE Joint Genome Institute (JGI-PGF)"/>
            <person name="Walter F."/>
            <person name="Albersmeier A."/>
            <person name="Kalinowski J."/>
            <person name="Ruckert C."/>
        </authorList>
    </citation>
    <scope>NUCLEOTIDE SEQUENCE</scope>
    <source>
        <strain evidence="2">CGMCC 1.15425</strain>
    </source>
</reference>
<evidence type="ECO:0000256" key="1">
    <source>
        <dbReference type="SAM" id="Phobius"/>
    </source>
</evidence>
<keyword evidence="1" id="KW-0812">Transmembrane</keyword>
<gene>
    <name evidence="2" type="ORF">GCM10011403_28700</name>
</gene>
<dbReference type="AlphaFoldDB" id="A0A916VK57"/>
<accession>A0A916VK57</accession>
<sequence>MLLFRLFLVTLLVSVSTYAVIVTLEYGGGWFGIFMGDLIAMNWPGQFNFDFMCVLAVIGLWVAWRHEFTLPGILLGLCGFLGGAFFLTTYLFVISYLVKGDARALLLGPGRYSGQADYSPAGDSQAGDTI</sequence>
<keyword evidence="1" id="KW-1133">Transmembrane helix</keyword>
<reference evidence="2" key="2">
    <citation type="submission" date="2020-09" db="EMBL/GenBank/DDBJ databases">
        <authorList>
            <person name="Sun Q."/>
            <person name="Zhou Y."/>
        </authorList>
    </citation>
    <scope>NUCLEOTIDE SEQUENCE</scope>
    <source>
        <strain evidence="2">CGMCC 1.15425</strain>
    </source>
</reference>
<organism evidence="2 3">
    <name type="scientific">Pseudohongiella nitratireducens</name>
    <dbReference type="NCBI Taxonomy" id="1768907"/>
    <lineage>
        <taxon>Bacteria</taxon>
        <taxon>Pseudomonadati</taxon>
        <taxon>Pseudomonadota</taxon>
        <taxon>Gammaproteobacteria</taxon>
        <taxon>Pseudomonadales</taxon>
        <taxon>Pseudohongiellaceae</taxon>
        <taxon>Pseudohongiella</taxon>
    </lineage>
</organism>
<keyword evidence="3" id="KW-1185">Reference proteome</keyword>
<name>A0A916VK57_9GAMM</name>
<dbReference type="Proteomes" id="UP000627715">
    <property type="component" value="Unassembled WGS sequence"/>
</dbReference>